<dbReference type="AlphaFoldDB" id="A0A6N7QLE3"/>
<comment type="caution">
    <text evidence="1">The sequence shown here is derived from an EMBL/GenBank/DDBJ whole genome shotgun (WGS) entry which is preliminary data.</text>
</comment>
<name>A0A6N7QLE3_9GAMM</name>
<dbReference type="EMBL" id="WJPP01000001">
    <property type="protein sequence ID" value="MRH77241.1"/>
    <property type="molecule type" value="Genomic_DNA"/>
</dbReference>
<organism evidence="1 2">
    <name type="scientific">Spiribacter salilacus</name>
    <dbReference type="NCBI Taxonomy" id="2664894"/>
    <lineage>
        <taxon>Bacteria</taxon>
        <taxon>Pseudomonadati</taxon>
        <taxon>Pseudomonadota</taxon>
        <taxon>Gammaproteobacteria</taxon>
        <taxon>Chromatiales</taxon>
        <taxon>Ectothiorhodospiraceae</taxon>
        <taxon>Spiribacter</taxon>
    </lineage>
</organism>
<sequence length="333" mass="36362">MIDMPSHSHIVCLAPALLGPVPNTLAQAVGTTPRPNLEWLLQRANPIQCQASGSEGLLAERFPRLPAAGPLIAAASGLKDKSFCYRAAPIHLRADRDRLLVFAGQDCFLNEAESQSICDAVNAAFKDDGILLVAHGSEWLLFVDTPPGPELPPLSRLAGRYLDTVIPMDATAKRWRQLLNEIQMLLHAHPVNQAREAAGLLVVNGLWAWGGGAIQVDSAKALLSESWLFEGDSALVKGANALMRGADQPTNRTVWLYEAAEQALMGGDAGAWLAAIDWFETNLAKQWVEQCKVAGATVELRVGDGMGWQIDKGSKWHFWRRKHPLRSFIKVKD</sequence>
<reference evidence="1 2" key="1">
    <citation type="submission" date="2019-11" db="EMBL/GenBank/DDBJ databases">
        <authorList>
            <person name="Zhang X.Y."/>
        </authorList>
    </citation>
    <scope>NUCLEOTIDE SEQUENCE [LARGE SCALE GENOMIC DNA]</scope>
    <source>
        <strain evidence="1 2">C176</strain>
    </source>
</reference>
<evidence type="ECO:0008006" key="3">
    <source>
        <dbReference type="Google" id="ProtNLM"/>
    </source>
</evidence>
<evidence type="ECO:0000313" key="1">
    <source>
        <dbReference type="EMBL" id="MRH77241.1"/>
    </source>
</evidence>
<dbReference type="Proteomes" id="UP000433788">
    <property type="component" value="Unassembled WGS sequence"/>
</dbReference>
<proteinExistence type="predicted"/>
<accession>A0A6N7QLE3</accession>
<protein>
    <recommendedName>
        <fullName evidence="3">Phosphoglycerate mutase</fullName>
    </recommendedName>
</protein>
<keyword evidence="2" id="KW-1185">Reference proteome</keyword>
<gene>
    <name evidence="1" type="ORF">GH984_00745</name>
</gene>
<evidence type="ECO:0000313" key="2">
    <source>
        <dbReference type="Proteomes" id="UP000433788"/>
    </source>
</evidence>